<comment type="caution">
    <text evidence="1">The sequence shown here is derived from an EMBL/GenBank/DDBJ whole genome shotgun (WGS) entry which is preliminary data.</text>
</comment>
<gene>
    <name evidence="1" type="ORF">PC113_g261</name>
    <name evidence="2" type="ORF">PC129_g8101</name>
</gene>
<sequence length="164" mass="18382">MLSGAYPKEILRPKESQMHVVAHLLVVVCNVRHANKDSSQEWPTTCFTMTRSASSSALSLPHRRFSTAMISASLLAFHNLLCQIILLDGLVLCSSLTRITLTQLTNNDYPTRERSPSRAESSPDDCCRENCLVKFTELVASGELGRRRLELQEDSDIYLKIGKE</sequence>
<proteinExistence type="predicted"/>
<organism evidence="1 3">
    <name type="scientific">Phytophthora cactorum</name>
    <dbReference type="NCBI Taxonomy" id="29920"/>
    <lineage>
        <taxon>Eukaryota</taxon>
        <taxon>Sar</taxon>
        <taxon>Stramenopiles</taxon>
        <taxon>Oomycota</taxon>
        <taxon>Peronosporomycetes</taxon>
        <taxon>Peronosporales</taxon>
        <taxon>Peronosporaceae</taxon>
        <taxon>Phytophthora</taxon>
    </lineage>
</organism>
<evidence type="ECO:0000313" key="1">
    <source>
        <dbReference type="EMBL" id="KAG2869331.1"/>
    </source>
</evidence>
<evidence type="ECO:0000313" key="2">
    <source>
        <dbReference type="EMBL" id="KAG3221148.1"/>
    </source>
</evidence>
<dbReference type="EMBL" id="RCMG01000003">
    <property type="protein sequence ID" value="KAG2869331.1"/>
    <property type="molecule type" value="Genomic_DNA"/>
</dbReference>
<protein>
    <submittedName>
        <fullName evidence="1">Uncharacterized protein</fullName>
    </submittedName>
</protein>
<dbReference type="AlphaFoldDB" id="A0A8T1A4E9"/>
<dbReference type="EMBL" id="RCMV01000231">
    <property type="protein sequence ID" value="KAG3221148.1"/>
    <property type="molecule type" value="Genomic_DNA"/>
</dbReference>
<evidence type="ECO:0000313" key="3">
    <source>
        <dbReference type="Proteomes" id="UP000735874"/>
    </source>
</evidence>
<dbReference type="Proteomes" id="UP000735874">
    <property type="component" value="Unassembled WGS sequence"/>
</dbReference>
<accession>A0A8T1A4E9</accession>
<reference evidence="1" key="1">
    <citation type="submission" date="2018-10" db="EMBL/GenBank/DDBJ databases">
        <title>Effector identification in a new, highly contiguous assembly of the strawberry crown rot pathogen Phytophthora cactorum.</title>
        <authorList>
            <person name="Armitage A.D."/>
            <person name="Nellist C.F."/>
            <person name="Bates H."/>
            <person name="Vickerstaff R.J."/>
            <person name="Harrison R.J."/>
        </authorList>
    </citation>
    <scope>NUCLEOTIDE SEQUENCE</scope>
    <source>
        <strain evidence="1">15-7</strain>
        <strain evidence="2">P421</strain>
    </source>
</reference>
<name>A0A8T1A4E9_9STRA</name>
<dbReference type="Proteomes" id="UP000760860">
    <property type="component" value="Unassembled WGS sequence"/>
</dbReference>